<name>A0ABS0D2S5_9NOCA</name>
<keyword evidence="2" id="KW-0808">Transferase</keyword>
<dbReference type="GO" id="GO:0008483">
    <property type="term" value="F:transaminase activity"/>
    <property type="evidence" value="ECO:0007669"/>
    <property type="project" value="UniProtKB-KW"/>
</dbReference>
<proteinExistence type="predicted"/>
<dbReference type="PANTHER" id="PTHR30244">
    <property type="entry name" value="TRANSAMINASE"/>
    <property type="match status" value="1"/>
</dbReference>
<organism evidence="2 3">
    <name type="scientific">Nocardia amamiensis</name>
    <dbReference type="NCBI Taxonomy" id="404578"/>
    <lineage>
        <taxon>Bacteria</taxon>
        <taxon>Bacillati</taxon>
        <taxon>Actinomycetota</taxon>
        <taxon>Actinomycetes</taxon>
        <taxon>Mycobacteriales</taxon>
        <taxon>Nocardiaceae</taxon>
        <taxon>Nocardia</taxon>
    </lineage>
</organism>
<evidence type="ECO:0000256" key="1">
    <source>
        <dbReference type="ARBA" id="ARBA00001933"/>
    </source>
</evidence>
<keyword evidence="3" id="KW-1185">Reference proteome</keyword>
<dbReference type="InterPro" id="IPR015421">
    <property type="entry name" value="PyrdxlP-dep_Trfase_major"/>
</dbReference>
<gene>
    <name evidence="2" type="ORF">IU459_36370</name>
</gene>
<evidence type="ECO:0000313" key="3">
    <source>
        <dbReference type="Proteomes" id="UP000702209"/>
    </source>
</evidence>
<evidence type="ECO:0000313" key="2">
    <source>
        <dbReference type="EMBL" id="MBF6302951.1"/>
    </source>
</evidence>
<comment type="caution">
    <text evidence="2">The sequence shown here is derived from an EMBL/GenBank/DDBJ whole genome shotgun (WGS) entry which is preliminary data.</text>
</comment>
<dbReference type="PANTHER" id="PTHR30244:SF34">
    <property type="entry name" value="DTDP-4-AMINO-4,6-DIDEOXYGALACTOSE TRANSAMINASE"/>
    <property type="match status" value="1"/>
</dbReference>
<keyword evidence="2" id="KW-0032">Aminotransferase</keyword>
<dbReference type="Gene3D" id="3.40.640.10">
    <property type="entry name" value="Type I PLP-dependent aspartate aminotransferase-like (Major domain)"/>
    <property type="match status" value="1"/>
</dbReference>
<sequence length="262" mass="27851">MLAPTDTPAVARNAAPYLHGPETDALTGALAAGQYGHNTETEAFEQELADYLGVADVVTVHRGTAGLHMALMAVGIGRGDEVVVPSQTFCATIHAIRAAGGVPRFADIDPATQCVTGEAVEAAITAHTRAVLPVFYGGRAVDLTELRLADREIAVIEDAAHAFGSRHHDGRRVGATGQLTCFSFGPIKNLTCLEGGAIVARNRREAERLRTMRTLGIRANQLARIRTTDYRVDGYGLPYHLSAVHAAVGRVQLVPRQATLGR</sequence>
<reference evidence="2 3" key="1">
    <citation type="submission" date="2020-10" db="EMBL/GenBank/DDBJ databases">
        <title>Identification of Nocardia species via Next-generation sequencing and recognition of intraspecies genetic diversity.</title>
        <authorList>
            <person name="Li P."/>
            <person name="Li P."/>
            <person name="Lu B."/>
        </authorList>
    </citation>
    <scope>NUCLEOTIDE SEQUENCE [LARGE SCALE GENOMIC DNA]</scope>
    <source>
        <strain evidence="2 3">BJ06-0157</strain>
    </source>
</reference>
<dbReference type="InterPro" id="IPR000653">
    <property type="entry name" value="DegT/StrS_aminotransferase"/>
</dbReference>
<dbReference type="InterPro" id="IPR015424">
    <property type="entry name" value="PyrdxlP-dep_Trfase"/>
</dbReference>
<protein>
    <submittedName>
        <fullName evidence="2">Aminotransferase class I/II-fold pyridoxal phosphate-dependent enzyme</fullName>
    </submittedName>
</protein>
<dbReference type="RefSeq" id="WP_195134128.1">
    <property type="nucleotide sequence ID" value="NZ_JADLQX010000084.1"/>
</dbReference>
<dbReference type="Proteomes" id="UP000702209">
    <property type="component" value="Unassembled WGS sequence"/>
</dbReference>
<accession>A0ABS0D2S5</accession>
<dbReference type="SUPFAM" id="SSF53383">
    <property type="entry name" value="PLP-dependent transferases"/>
    <property type="match status" value="1"/>
</dbReference>
<comment type="cofactor">
    <cofactor evidence="1">
        <name>pyridoxal 5'-phosphate</name>
        <dbReference type="ChEBI" id="CHEBI:597326"/>
    </cofactor>
</comment>
<dbReference type="Pfam" id="PF01041">
    <property type="entry name" value="DegT_DnrJ_EryC1"/>
    <property type="match status" value="1"/>
</dbReference>
<dbReference type="EMBL" id="JADLQX010000084">
    <property type="protein sequence ID" value="MBF6302951.1"/>
    <property type="molecule type" value="Genomic_DNA"/>
</dbReference>